<keyword evidence="8 11" id="KW-1133">Transmembrane helix</keyword>
<comment type="caution">
    <text evidence="13">The sequence shown here is derived from an EMBL/GenBank/DDBJ whole genome shotgun (WGS) entry which is preliminary data.</text>
</comment>
<dbReference type="RefSeq" id="WP_069003961.1">
    <property type="nucleotide sequence ID" value="NZ_LVJW01000006.1"/>
</dbReference>
<dbReference type="InterPro" id="IPR037682">
    <property type="entry name" value="TonB_C"/>
</dbReference>
<dbReference type="NCBIfam" id="TIGR01352">
    <property type="entry name" value="tonB_Cterm"/>
    <property type="match status" value="1"/>
</dbReference>
<evidence type="ECO:0000259" key="12">
    <source>
        <dbReference type="PROSITE" id="PS52015"/>
    </source>
</evidence>
<evidence type="ECO:0000256" key="1">
    <source>
        <dbReference type="ARBA" id="ARBA00004383"/>
    </source>
</evidence>
<dbReference type="PANTHER" id="PTHR33446">
    <property type="entry name" value="PROTEIN TONB-RELATED"/>
    <property type="match status" value="1"/>
</dbReference>
<dbReference type="STRING" id="1818881.A3196_00185"/>
<dbReference type="Gene3D" id="3.30.1150.10">
    <property type="match status" value="1"/>
</dbReference>
<dbReference type="SUPFAM" id="SSF74653">
    <property type="entry name" value="TolA/TonB C-terminal domain"/>
    <property type="match status" value="1"/>
</dbReference>
<keyword evidence="5" id="KW-0997">Cell inner membrane</keyword>
<evidence type="ECO:0000256" key="9">
    <source>
        <dbReference type="ARBA" id="ARBA00023136"/>
    </source>
</evidence>
<evidence type="ECO:0000256" key="3">
    <source>
        <dbReference type="ARBA" id="ARBA00022448"/>
    </source>
</evidence>
<evidence type="ECO:0000256" key="5">
    <source>
        <dbReference type="ARBA" id="ARBA00022519"/>
    </source>
</evidence>
<dbReference type="Proteomes" id="UP000094849">
    <property type="component" value="Unassembled WGS sequence"/>
</dbReference>
<dbReference type="InterPro" id="IPR051045">
    <property type="entry name" value="TonB-dependent_transducer"/>
</dbReference>
<proteinExistence type="inferred from homology"/>
<evidence type="ECO:0000256" key="8">
    <source>
        <dbReference type="ARBA" id="ARBA00022989"/>
    </source>
</evidence>
<keyword evidence="6 11" id="KW-0812">Transmembrane</keyword>
<dbReference type="AlphaFoldDB" id="A0A1E2UL96"/>
<comment type="similarity">
    <text evidence="2">Belongs to the TonB family.</text>
</comment>
<feature type="domain" description="TonB C-terminal" evidence="12">
    <location>
        <begin position="183"/>
        <end position="280"/>
    </location>
</feature>
<sequence length="282" mass="31722">MISTHNHNDILGIGLFVATALHAFVILGITFKPFDPSKPEYQQQSLEVMVVRQPKQQPEEDEQADYLAQVTQSGGGELREQEKPQTPEPPAPPQAAQTPPAFQQPVDQSQPLTAEQSEQQAPVDNQIVERQPLPTASQLLNSKNMEIARLTAELERKSEAYAKLPKRKAISASTKEYKYASYLDAWRRKVERIGNLNYPDQAKRDRLYGNLVLHVAVKADGSVDQIRVLHSSGHKILDDSAIRIVRLAAPFSPFPNEIRKETDILDITRTWQFLRSGKLNAE</sequence>
<evidence type="ECO:0000256" key="4">
    <source>
        <dbReference type="ARBA" id="ARBA00022475"/>
    </source>
</evidence>
<feature type="region of interest" description="Disordered" evidence="10">
    <location>
        <begin position="53"/>
        <end position="127"/>
    </location>
</feature>
<keyword evidence="9 11" id="KW-0472">Membrane</keyword>
<organism evidence="13 14">
    <name type="scientific">Candidatus Thiodiazotropha endoloripes</name>
    <dbReference type="NCBI Taxonomy" id="1818881"/>
    <lineage>
        <taxon>Bacteria</taxon>
        <taxon>Pseudomonadati</taxon>
        <taxon>Pseudomonadota</taxon>
        <taxon>Gammaproteobacteria</taxon>
        <taxon>Chromatiales</taxon>
        <taxon>Sedimenticolaceae</taxon>
        <taxon>Candidatus Thiodiazotropha</taxon>
    </lineage>
</organism>
<gene>
    <name evidence="13" type="ORF">A3196_00185</name>
</gene>
<comment type="subcellular location">
    <subcellularLocation>
        <location evidence="1">Cell inner membrane</location>
        <topology evidence="1">Single-pass membrane protein</topology>
        <orientation evidence="1">Periplasmic side</orientation>
    </subcellularLocation>
</comment>
<dbReference type="EMBL" id="LVJZ01000003">
    <property type="protein sequence ID" value="ODB95315.1"/>
    <property type="molecule type" value="Genomic_DNA"/>
</dbReference>
<dbReference type="GO" id="GO:0015031">
    <property type="term" value="P:protein transport"/>
    <property type="evidence" value="ECO:0007669"/>
    <property type="project" value="UniProtKB-KW"/>
</dbReference>
<evidence type="ECO:0000313" key="13">
    <source>
        <dbReference type="EMBL" id="ODB95315.1"/>
    </source>
</evidence>
<dbReference type="PROSITE" id="PS52015">
    <property type="entry name" value="TONB_CTD"/>
    <property type="match status" value="1"/>
</dbReference>
<feature type="transmembrane region" description="Helical" evidence="11">
    <location>
        <begin position="12"/>
        <end position="31"/>
    </location>
</feature>
<dbReference type="Pfam" id="PF03544">
    <property type="entry name" value="TonB_C"/>
    <property type="match status" value="1"/>
</dbReference>
<evidence type="ECO:0000256" key="7">
    <source>
        <dbReference type="ARBA" id="ARBA00022927"/>
    </source>
</evidence>
<evidence type="ECO:0000256" key="6">
    <source>
        <dbReference type="ARBA" id="ARBA00022692"/>
    </source>
</evidence>
<feature type="compositionally biased region" description="Low complexity" evidence="10">
    <location>
        <begin position="94"/>
        <end position="105"/>
    </location>
</feature>
<feature type="compositionally biased region" description="Polar residues" evidence="10">
    <location>
        <begin position="106"/>
        <end position="123"/>
    </location>
</feature>
<dbReference type="GO" id="GO:0031992">
    <property type="term" value="F:energy transducer activity"/>
    <property type="evidence" value="ECO:0007669"/>
    <property type="project" value="TreeGrafter"/>
</dbReference>
<keyword evidence="3" id="KW-0813">Transport</keyword>
<protein>
    <submittedName>
        <fullName evidence="13">Energy transducer TonB</fullName>
    </submittedName>
</protein>
<accession>A0A1E2UL96</accession>
<reference evidence="13 14" key="1">
    <citation type="submission" date="2016-03" db="EMBL/GenBank/DDBJ databases">
        <title>Chemosynthetic sulphur-oxidizing symbionts of marine invertebrate animals are capable of nitrogen fixation.</title>
        <authorList>
            <person name="Petersen J.M."/>
            <person name="Kemper A."/>
            <person name="Gruber-Vodicka H."/>
            <person name="Cardini U."/>
            <person name="Geest Mvander."/>
            <person name="Kleiner M."/>
            <person name="Bulgheresi S."/>
            <person name="Fussmann M."/>
            <person name="Herbold C."/>
            <person name="Seah B.K.B."/>
            <person name="Antony C.Paul."/>
            <person name="Liu D."/>
            <person name="Belitz A."/>
            <person name="Weber M."/>
        </authorList>
    </citation>
    <scope>NUCLEOTIDE SEQUENCE [LARGE SCALE GENOMIC DNA]</scope>
    <source>
        <strain evidence="13">G_D</strain>
    </source>
</reference>
<dbReference type="GO" id="GO:0098797">
    <property type="term" value="C:plasma membrane protein complex"/>
    <property type="evidence" value="ECO:0007669"/>
    <property type="project" value="TreeGrafter"/>
</dbReference>
<evidence type="ECO:0000256" key="11">
    <source>
        <dbReference type="SAM" id="Phobius"/>
    </source>
</evidence>
<keyword evidence="7" id="KW-0653">Protein transport</keyword>
<dbReference type="GO" id="GO:0055085">
    <property type="term" value="P:transmembrane transport"/>
    <property type="evidence" value="ECO:0007669"/>
    <property type="project" value="InterPro"/>
</dbReference>
<dbReference type="OrthoDB" id="9803361at2"/>
<evidence type="ECO:0000256" key="10">
    <source>
        <dbReference type="SAM" id="MobiDB-lite"/>
    </source>
</evidence>
<dbReference type="PANTHER" id="PTHR33446:SF11">
    <property type="entry name" value="TONB3"/>
    <property type="match status" value="1"/>
</dbReference>
<evidence type="ECO:0000313" key="14">
    <source>
        <dbReference type="Proteomes" id="UP000094849"/>
    </source>
</evidence>
<dbReference type="InterPro" id="IPR006260">
    <property type="entry name" value="TonB/TolA_C"/>
</dbReference>
<name>A0A1E2UL96_9GAMM</name>
<keyword evidence="4" id="KW-1003">Cell membrane</keyword>
<keyword evidence="14" id="KW-1185">Reference proteome</keyword>
<evidence type="ECO:0000256" key="2">
    <source>
        <dbReference type="ARBA" id="ARBA00006555"/>
    </source>
</evidence>